<name>A0A1Y5SZB0_9RHOB</name>
<evidence type="ECO:0000313" key="3">
    <source>
        <dbReference type="Proteomes" id="UP000193623"/>
    </source>
</evidence>
<dbReference type="RefSeq" id="WP_085865021.1">
    <property type="nucleotide sequence ID" value="NZ_FWFT01000004.1"/>
</dbReference>
<keyword evidence="3" id="KW-1185">Reference proteome</keyword>
<sequence>MLGSPLGGLITPTGALGDARQSNPPSEPSGAAGSAPAQQAGGPKDADAAPPTQSPSQAAPTTAAPKAEQTKPAENDRAAGVAVEAALADQIARSDAPAPSAKDEIALARAAAERYQETARTQSVIDALSAPVEVMDLAGPAPSTAEAVQPQSGPVVTDPSGLSDARGGLVTDR</sequence>
<organism evidence="2 3">
    <name type="scientific">Pseudooctadecabacter jejudonensis</name>
    <dbReference type="NCBI Taxonomy" id="1391910"/>
    <lineage>
        <taxon>Bacteria</taxon>
        <taxon>Pseudomonadati</taxon>
        <taxon>Pseudomonadota</taxon>
        <taxon>Alphaproteobacteria</taxon>
        <taxon>Rhodobacterales</taxon>
        <taxon>Paracoccaceae</taxon>
        <taxon>Pseudooctadecabacter</taxon>
    </lineage>
</organism>
<gene>
    <name evidence="2" type="ORF">PSJ8397_02624</name>
</gene>
<reference evidence="2 3" key="1">
    <citation type="submission" date="2017-03" db="EMBL/GenBank/DDBJ databases">
        <authorList>
            <person name="Afonso C.L."/>
            <person name="Miller P.J."/>
            <person name="Scott M.A."/>
            <person name="Spackman E."/>
            <person name="Goraichik I."/>
            <person name="Dimitrov K.M."/>
            <person name="Suarez D.L."/>
            <person name="Swayne D.E."/>
        </authorList>
    </citation>
    <scope>NUCLEOTIDE SEQUENCE [LARGE SCALE GENOMIC DNA]</scope>
    <source>
        <strain evidence="2 3">CECT 8397</strain>
    </source>
</reference>
<dbReference type="EMBL" id="FWFT01000004">
    <property type="protein sequence ID" value="SLN50343.1"/>
    <property type="molecule type" value="Genomic_DNA"/>
</dbReference>
<feature type="compositionally biased region" description="Basic and acidic residues" evidence="1">
    <location>
        <begin position="68"/>
        <end position="77"/>
    </location>
</feature>
<protein>
    <submittedName>
        <fullName evidence="2">Uncharacterized protein</fullName>
    </submittedName>
</protein>
<accession>A0A1Y5SZB0</accession>
<evidence type="ECO:0000256" key="1">
    <source>
        <dbReference type="SAM" id="MobiDB-lite"/>
    </source>
</evidence>
<feature type="region of interest" description="Disordered" evidence="1">
    <location>
        <begin position="1"/>
        <end position="81"/>
    </location>
</feature>
<proteinExistence type="predicted"/>
<feature type="compositionally biased region" description="Low complexity" evidence="1">
    <location>
        <begin position="28"/>
        <end position="67"/>
    </location>
</feature>
<dbReference type="AlphaFoldDB" id="A0A1Y5SZB0"/>
<feature type="region of interest" description="Disordered" evidence="1">
    <location>
        <begin position="140"/>
        <end position="173"/>
    </location>
</feature>
<dbReference type="Proteomes" id="UP000193623">
    <property type="component" value="Unassembled WGS sequence"/>
</dbReference>
<evidence type="ECO:0000313" key="2">
    <source>
        <dbReference type="EMBL" id="SLN50343.1"/>
    </source>
</evidence>